<dbReference type="OrthoDB" id="8911615at2"/>
<evidence type="ECO:0000313" key="1">
    <source>
        <dbReference type="EMBL" id="THU05509.1"/>
    </source>
</evidence>
<name>A0A4S8FE59_9BURK</name>
<proteinExistence type="predicted"/>
<gene>
    <name evidence="1" type="ORF">E9531_00170</name>
</gene>
<reference evidence="1 2" key="1">
    <citation type="journal article" date="2015" name="Antonie Van Leeuwenhoek">
        <title>Lampropedia puyangensis sp. nov., isolated from symptomatic bark of Populus ? euramericana canker and emended description of Lampropedia hyalina (Ehrenberg 1832) Lee et al. 2004.</title>
        <authorList>
            <person name="Li Y."/>
            <person name="Wang T."/>
            <person name="Piao C.G."/>
            <person name="Wang L.F."/>
            <person name="Tian G.Z."/>
            <person name="Zhu T.H."/>
            <person name="Guo M.W."/>
        </authorList>
    </citation>
    <scope>NUCLEOTIDE SEQUENCE [LARGE SCALE GENOMIC DNA]</scope>
    <source>
        <strain evidence="1 2">2-bin</strain>
    </source>
</reference>
<accession>A0A4S8FE59</accession>
<organism evidence="1 2">
    <name type="scientific">Lampropedia puyangensis</name>
    <dbReference type="NCBI Taxonomy" id="1330072"/>
    <lineage>
        <taxon>Bacteria</taxon>
        <taxon>Pseudomonadati</taxon>
        <taxon>Pseudomonadota</taxon>
        <taxon>Betaproteobacteria</taxon>
        <taxon>Burkholderiales</taxon>
        <taxon>Comamonadaceae</taxon>
        <taxon>Lampropedia</taxon>
    </lineage>
</organism>
<dbReference type="AlphaFoldDB" id="A0A4S8FE59"/>
<evidence type="ECO:0000313" key="2">
    <source>
        <dbReference type="Proteomes" id="UP000308917"/>
    </source>
</evidence>
<comment type="caution">
    <text evidence="1">The sequence shown here is derived from an EMBL/GenBank/DDBJ whole genome shotgun (WGS) entry which is preliminary data.</text>
</comment>
<dbReference type="EMBL" id="STFG01000001">
    <property type="protein sequence ID" value="THU05509.1"/>
    <property type="molecule type" value="Genomic_DNA"/>
</dbReference>
<sequence>MEKVEKGVDKAAEVAHKAAGKALDGAEDAIESTRKVVDKGLSKAERTVRDLNAHADPKIDDVAHKALDVATQCINLVADTSERTRQRMTDLCQTTNRYVVEKPGKSLLIAAAVGATLSALLLGRRGR</sequence>
<keyword evidence="2" id="KW-1185">Reference proteome</keyword>
<evidence type="ECO:0008006" key="3">
    <source>
        <dbReference type="Google" id="ProtNLM"/>
    </source>
</evidence>
<protein>
    <recommendedName>
        <fullName evidence="3">DUF883 family protein</fullName>
    </recommendedName>
</protein>
<dbReference type="Proteomes" id="UP000308917">
    <property type="component" value="Unassembled WGS sequence"/>
</dbReference>
<dbReference type="Gene3D" id="1.10.287.700">
    <property type="entry name" value="Helix hairpin bin"/>
    <property type="match status" value="1"/>
</dbReference>